<organism evidence="1 2">
    <name type="scientific">Helicobacter didelphidarum</name>
    <dbReference type="NCBI Taxonomy" id="2040648"/>
    <lineage>
        <taxon>Bacteria</taxon>
        <taxon>Pseudomonadati</taxon>
        <taxon>Campylobacterota</taxon>
        <taxon>Epsilonproteobacteria</taxon>
        <taxon>Campylobacterales</taxon>
        <taxon>Helicobacteraceae</taxon>
        <taxon>Helicobacter</taxon>
    </lineage>
</organism>
<gene>
    <name evidence="1" type="ORF">CQA53_10235</name>
</gene>
<evidence type="ECO:0000313" key="2">
    <source>
        <dbReference type="Proteomes" id="UP000256379"/>
    </source>
</evidence>
<name>A0A3D8I8T0_9HELI</name>
<protein>
    <submittedName>
        <fullName evidence="1">Uncharacterized protein</fullName>
    </submittedName>
</protein>
<dbReference type="RefSeq" id="WP_115543872.1">
    <property type="nucleotide sequence ID" value="NZ_NXLQ01000057.1"/>
</dbReference>
<dbReference type="EMBL" id="NXLQ01000057">
    <property type="protein sequence ID" value="RDU61376.1"/>
    <property type="molecule type" value="Genomic_DNA"/>
</dbReference>
<dbReference type="OrthoDB" id="5363413at2"/>
<accession>A0A3D8I8T0</accession>
<evidence type="ECO:0000313" key="1">
    <source>
        <dbReference type="EMBL" id="RDU61376.1"/>
    </source>
</evidence>
<reference evidence="1 2" key="1">
    <citation type="submission" date="2018-04" db="EMBL/GenBank/DDBJ databases">
        <title>Novel Campyloabacter and Helicobacter Species and Strains.</title>
        <authorList>
            <person name="Mannion A.J."/>
            <person name="Shen Z."/>
            <person name="Fox J.G."/>
        </authorList>
    </citation>
    <scope>NUCLEOTIDE SEQUENCE [LARGE SCALE GENOMIC DNA]</scope>
    <source>
        <strain evidence="1 2">MIT 17-337</strain>
    </source>
</reference>
<comment type="caution">
    <text evidence="1">The sequence shown here is derived from an EMBL/GenBank/DDBJ whole genome shotgun (WGS) entry which is preliminary data.</text>
</comment>
<proteinExistence type="predicted"/>
<keyword evidence="2" id="KW-1185">Reference proteome</keyword>
<sequence length="81" mass="9558">MAKNIQTIYVRLLDEDIDVFVPVLAREVFENIFEIIAYDKDLESEHLEFDIGDKVMIGYKELGKQEEKKIEQVALYKYDKA</sequence>
<dbReference type="AlphaFoldDB" id="A0A3D8I8T0"/>
<dbReference type="Proteomes" id="UP000256379">
    <property type="component" value="Unassembled WGS sequence"/>
</dbReference>